<organism evidence="1 2">
    <name type="scientific">Stephania cephalantha</name>
    <dbReference type="NCBI Taxonomy" id="152367"/>
    <lineage>
        <taxon>Eukaryota</taxon>
        <taxon>Viridiplantae</taxon>
        <taxon>Streptophyta</taxon>
        <taxon>Embryophyta</taxon>
        <taxon>Tracheophyta</taxon>
        <taxon>Spermatophyta</taxon>
        <taxon>Magnoliopsida</taxon>
        <taxon>Ranunculales</taxon>
        <taxon>Menispermaceae</taxon>
        <taxon>Menispermoideae</taxon>
        <taxon>Cissampelideae</taxon>
        <taxon>Stephania</taxon>
    </lineage>
</organism>
<evidence type="ECO:0000313" key="1">
    <source>
        <dbReference type="EMBL" id="KAK9149738.1"/>
    </source>
</evidence>
<name>A0AAP0PM49_9MAGN</name>
<protein>
    <submittedName>
        <fullName evidence="1">Uncharacterized protein</fullName>
    </submittedName>
</protein>
<evidence type="ECO:0000313" key="2">
    <source>
        <dbReference type="Proteomes" id="UP001419268"/>
    </source>
</evidence>
<comment type="caution">
    <text evidence="1">The sequence shown here is derived from an EMBL/GenBank/DDBJ whole genome shotgun (WGS) entry which is preliminary data.</text>
</comment>
<accession>A0AAP0PM49</accession>
<sequence length="148" mass="16611">MPHSWVGIDPSIPVSKTSHFTIFGRPAATSLSTLVRHQSFASPSRYIEVKVTFWPSSVPVVAKYCSMSQRKFSSSLALRLPENFFGSASLVRDFTATRTSEDPPMARFNSFTSIAISSTDFGGVFSHRTHIRFKLLKSRFPHSYRGFL</sequence>
<proteinExistence type="predicted"/>
<dbReference type="EMBL" id="JBBNAG010000003">
    <property type="protein sequence ID" value="KAK9149738.1"/>
    <property type="molecule type" value="Genomic_DNA"/>
</dbReference>
<reference evidence="1 2" key="1">
    <citation type="submission" date="2024-01" db="EMBL/GenBank/DDBJ databases">
        <title>Genome assemblies of Stephania.</title>
        <authorList>
            <person name="Yang L."/>
        </authorList>
    </citation>
    <scope>NUCLEOTIDE SEQUENCE [LARGE SCALE GENOMIC DNA]</scope>
    <source>
        <strain evidence="1">JXDWG</strain>
        <tissue evidence="1">Leaf</tissue>
    </source>
</reference>
<keyword evidence="2" id="KW-1185">Reference proteome</keyword>
<dbReference type="Proteomes" id="UP001419268">
    <property type="component" value="Unassembled WGS sequence"/>
</dbReference>
<dbReference type="AlphaFoldDB" id="A0AAP0PM49"/>
<gene>
    <name evidence="1" type="ORF">Scep_008495</name>
</gene>